<evidence type="ECO:0000256" key="5">
    <source>
        <dbReference type="ARBA" id="ARBA00022781"/>
    </source>
</evidence>
<protein>
    <recommendedName>
        <fullName evidence="10">ATP synthase gamma chain</fullName>
    </recommendedName>
    <alternativeName>
        <fullName evidence="10">ATP synthase F1 sector gamma subunit</fullName>
    </alternativeName>
    <alternativeName>
        <fullName evidence="10">F-ATPase gamma subunit</fullName>
    </alternativeName>
</protein>
<evidence type="ECO:0000256" key="7">
    <source>
        <dbReference type="ARBA" id="ARBA00023136"/>
    </source>
</evidence>
<evidence type="ECO:0000256" key="1">
    <source>
        <dbReference type="ARBA" id="ARBA00003456"/>
    </source>
</evidence>
<comment type="caution">
    <text evidence="11">The sequence shown here is derived from an EMBL/GenBank/DDBJ whole genome shotgun (WGS) entry which is preliminary data.</text>
</comment>
<evidence type="ECO:0000256" key="10">
    <source>
        <dbReference type="HAMAP-Rule" id="MF_00815"/>
    </source>
</evidence>
<organism evidence="11 12">
    <name type="scientific">Candidatus Gottesmanbacteria bacterium RBG_16_52_11</name>
    <dbReference type="NCBI Taxonomy" id="1798374"/>
    <lineage>
        <taxon>Bacteria</taxon>
        <taxon>Candidatus Gottesmaniibacteriota</taxon>
    </lineage>
</organism>
<dbReference type="STRING" id="1798374.A2Z33_05010"/>
<dbReference type="CDD" id="cd12151">
    <property type="entry name" value="F1-ATPase_gamma"/>
    <property type="match status" value="1"/>
</dbReference>
<dbReference type="HAMAP" id="MF_00815">
    <property type="entry name" value="ATP_synth_gamma_bact"/>
    <property type="match status" value="1"/>
</dbReference>
<sequence length="284" mass="31135">MANIRLIKGRIKTAKNIAQITKAMELVAASKMKKAQAEALAGRVYAGKIHEMVHSLAARTDSKHHPLLTPPRSDAGKLLVILVSTNKGLAGGLNTNLFRYLMKTETADAGHEYITLGKKGADFLVRIGREVVADFSDTTPWVSAVPPVIELATGKFLSGTCRRVDIVYSDFISALIQVPTRKTVLPLSLAKVESQAVRPADIEIEPSVEEVFSTLLPHYIENQLRDAVLEAEASEHSARMIAMRNATDNAVSLMQELTLVYNKARQEKITYEITDMITARLAVS</sequence>
<keyword evidence="8 10" id="KW-0139">CF(1)</keyword>
<evidence type="ECO:0000256" key="4">
    <source>
        <dbReference type="ARBA" id="ARBA00022448"/>
    </source>
</evidence>
<keyword evidence="10" id="KW-1003">Cell membrane</keyword>
<keyword evidence="7 10" id="KW-0472">Membrane</keyword>
<comment type="subunit">
    <text evidence="10">F-type ATPases have 2 components, CF(1) - the catalytic core - and CF(0) - the membrane proton channel. CF(1) has five subunits: alpha(3), beta(3), gamma(1), delta(1), epsilon(1). CF(0) has three main subunits: a, b and c.</text>
</comment>
<evidence type="ECO:0000313" key="12">
    <source>
        <dbReference type="Proteomes" id="UP000178448"/>
    </source>
</evidence>
<comment type="similarity">
    <text evidence="3 10">Belongs to the ATPase gamma chain family.</text>
</comment>
<evidence type="ECO:0000256" key="9">
    <source>
        <dbReference type="ARBA" id="ARBA00023310"/>
    </source>
</evidence>
<dbReference type="GO" id="GO:0042777">
    <property type="term" value="P:proton motive force-driven plasma membrane ATP synthesis"/>
    <property type="evidence" value="ECO:0007669"/>
    <property type="project" value="UniProtKB-UniRule"/>
</dbReference>
<evidence type="ECO:0000256" key="8">
    <source>
        <dbReference type="ARBA" id="ARBA00023196"/>
    </source>
</evidence>
<accession>A0A1F5YQM9</accession>
<dbReference type="Gene3D" id="1.10.287.80">
    <property type="entry name" value="ATP synthase, gamma subunit, helix hairpin domain"/>
    <property type="match status" value="1"/>
</dbReference>
<evidence type="ECO:0000256" key="6">
    <source>
        <dbReference type="ARBA" id="ARBA00023065"/>
    </source>
</evidence>
<dbReference type="EMBL" id="MFJD01000008">
    <property type="protein sequence ID" value="OGG02394.1"/>
    <property type="molecule type" value="Genomic_DNA"/>
</dbReference>
<dbReference type="Pfam" id="PF00231">
    <property type="entry name" value="ATP-synt"/>
    <property type="match status" value="1"/>
</dbReference>
<name>A0A1F5YQM9_9BACT</name>
<evidence type="ECO:0000256" key="2">
    <source>
        <dbReference type="ARBA" id="ARBA00004170"/>
    </source>
</evidence>
<comment type="subcellular location">
    <subcellularLocation>
        <location evidence="10">Cell membrane</location>
        <topology evidence="10">Peripheral membrane protein</topology>
    </subcellularLocation>
    <subcellularLocation>
        <location evidence="2">Membrane</location>
        <topology evidence="2">Peripheral membrane protein</topology>
    </subcellularLocation>
</comment>
<dbReference type="GO" id="GO:0046933">
    <property type="term" value="F:proton-transporting ATP synthase activity, rotational mechanism"/>
    <property type="evidence" value="ECO:0007669"/>
    <property type="project" value="UniProtKB-UniRule"/>
</dbReference>
<comment type="function">
    <text evidence="1 10">Produces ATP from ADP in the presence of a proton gradient across the membrane. The gamma chain is believed to be important in regulating ATPase activity and the flow of protons through the CF(0) complex.</text>
</comment>
<keyword evidence="6 10" id="KW-0406">Ion transport</keyword>
<dbReference type="NCBIfam" id="TIGR01146">
    <property type="entry name" value="ATPsyn_F1gamma"/>
    <property type="match status" value="1"/>
</dbReference>
<dbReference type="GO" id="GO:0005886">
    <property type="term" value="C:plasma membrane"/>
    <property type="evidence" value="ECO:0007669"/>
    <property type="project" value="UniProtKB-SubCell"/>
</dbReference>
<dbReference type="InterPro" id="IPR000131">
    <property type="entry name" value="ATP_synth_F1_gsu"/>
</dbReference>
<dbReference type="AlphaFoldDB" id="A0A1F5YQM9"/>
<dbReference type="PRINTS" id="PR00126">
    <property type="entry name" value="ATPASEGAMMA"/>
</dbReference>
<dbReference type="PANTHER" id="PTHR11693">
    <property type="entry name" value="ATP SYNTHASE GAMMA CHAIN"/>
    <property type="match status" value="1"/>
</dbReference>
<evidence type="ECO:0000313" key="11">
    <source>
        <dbReference type="EMBL" id="OGG02394.1"/>
    </source>
</evidence>
<evidence type="ECO:0000256" key="3">
    <source>
        <dbReference type="ARBA" id="ARBA00007681"/>
    </source>
</evidence>
<reference evidence="11 12" key="1">
    <citation type="journal article" date="2016" name="Nat. Commun.">
        <title>Thousands of microbial genomes shed light on interconnected biogeochemical processes in an aquifer system.</title>
        <authorList>
            <person name="Anantharaman K."/>
            <person name="Brown C.T."/>
            <person name="Hug L.A."/>
            <person name="Sharon I."/>
            <person name="Castelle C.J."/>
            <person name="Probst A.J."/>
            <person name="Thomas B.C."/>
            <person name="Singh A."/>
            <person name="Wilkins M.J."/>
            <person name="Karaoz U."/>
            <person name="Brodie E.L."/>
            <person name="Williams K.H."/>
            <person name="Hubbard S.S."/>
            <person name="Banfield J.F."/>
        </authorList>
    </citation>
    <scope>NUCLEOTIDE SEQUENCE [LARGE SCALE GENOMIC DNA]</scope>
</reference>
<dbReference type="Proteomes" id="UP000178448">
    <property type="component" value="Unassembled WGS sequence"/>
</dbReference>
<dbReference type="Gene3D" id="3.40.1380.10">
    <property type="match status" value="1"/>
</dbReference>
<dbReference type="PANTHER" id="PTHR11693:SF22">
    <property type="entry name" value="ATP SYNTHASE SUBUNIT GAMMA, MITOCHONDRIAL"/>
    <property type="match status" value="1"/>
</dbReference>
<dbReference type="GO" id="GO:0005524">
    <property type="term" value="F:ATP binding"/>
    <property type="evidence" value="ECO:0007669"/>
    <property type="project" value="UniProtKB-UniRule"/>
</dbReference>
<keyword evidence="9 10" id="KW-0066">ATP synthesis</keyword>
<dbReference type="InterPro" id="IPR035968">
    <property type="entry name" value="ATP_synth_F1_ATPase_gsu"/>
</dbReference>
<proteinExistence type="inferred from homology"/>
<keyword evidence="5 10" id="KW-0375">Hydrogen ion transport</keyword>
<dbReference type="GO" id="GO:0045259">
    <property type="term" value="C:proton-transporting ATP synthase complex"/>
    <property type="evidence" value="ECO:0007669"/>
    <property type="project" value="UniProtKB-KW"/>
</dbReference>
<keyword evidence="4 10" id="KW-0813">Transport</keyword>
<dbReference type="SUPFAM" id="SSF52943">
    <property type="entry name" value="ATP synthase (F1-ATPase), gamma subunit"/>
    <property type="match status" value="1"/>
</dbReference>
<gene>
    <name evidence="10" type="primary">atpG</name>
    <name evidence="11" type="ORF">A2Z33_05010</name>
</gene>